<feature type="domain" description="Bacterial type II secretion system protein E" evidence="3">
    <location>
        <begin position="151"/>
        <end position="413"/>
    </location>
</feature>
<dbReference type="Gene3D" id="3.40.50.300">
    <property type="entry name" value="P-loop containing nucleotide triphosphate hydrolases"/>
    <property type="match status" value="1"/>
</dbReference>
<dbReference type="GO" id="GO:0016887">
    <property type="term" value="F:ATP hydrolysis activity"/>
    <property type="evidence" value="ECO:0007669"/>
    <property type="project" value="InterPro"/>
</dbReference>
<reference evidence="4" key="1">
    <citation type="submission" date="2013-08" db="EMBL/GenBank/DDBJ databases">
        <authorList>
            <person name="Mendez C."/>
            <person name="Richter M."/>
            <person name="Ferrer M."/>
            <person name="Sanchez J."/>
        </authorList>
    </citation>
    <scope>NUCLEOTIDE SEQUENCE</scope>
</reference>
<dbReference type="Gene3D" id="3.30.450.380">
    <property type="match status" value="1"/>
</dbReference>
<dbReference type="EMBL" id="AUZY01001192">
    <property type="protein sequence ID" value="EQD75621.1"/>
    <property type="molecule type" value="Genomic_DNA"/>
</dbReference>
<accession>T1BRW6</accession>
<proteinExistence type="inferred from homology"/>
<dbReference type="SUPFAM" id="SSF52540">
    <property type="entry name" value="P-loop containing nucleoside triphosphate hydrolases"/>
    <property type="match status" value="1"/>
</dbReference>
<gene>
    <name evidence="4" type="ORF">B1B_02017</name>
</gene>
<sequence>MSLIEPPSKGSEATGRASPSWREAPQTHLASGPEWGEARVTYRPATEEYEYEVVEPALSETEAATLHSVLDRLIDELPTGVGPHPEARRRVFRPLALACIRSVAPALSAEAGTRLAYYLERDTLGYGPIDVPMNDPAVEDISCDGAGIPIYVHHRARGSIRTTVRFPTALELDRFVVWLAQRSGRHLSAASPMLEAALPEGARLYATLGTFVTSRGSSFTIRRFRERPLTPVDLIGLGTLAAEPMAYLWLAVESGRSGMICGGTASGKTTTLNALLSFVPPEMKIVSIEDTREIRLPHENWVALVTRSGVGRTNPTTGKPPGEVDMFDLLSTALRQRPQYLTVGEVRGPEAYIVFQAMATGKTCLTTFHAEDVEAMVHRMENPPISLPRALFSALGFVVLQRQIQLGEDHARRVHAITEVVGLDSDTGELITNAAYVWDAGADRFHSTGQSYVLDRIARERNQALADVERELARRAELLELLGVRSDRSSPERPFTYPEFGQAIAQYYRDPIGALAHARAAVERVDRADPPLGPAT</sequence>
<dbReference type="CDD" id="cd01130">
    <property type="entry name" value="VirB11-like_ATPase"/>
    <property type="match status" value="1"/>
</dbReference>
<dbReference type="PANTHER" id="PTHR30486:SF6">
    <property type="entry name" value="TYPE IV PILUS RETRACTATION ATPASE PILT"/>
    <property type="match status" value="1"/>
</dbReference>
<comment type="similarity">
    <text evidence="1">Belongs to the GSP E family.</text>
</comment>
<name>T1BRW6_9ZZZZ</name>
<evidence type="ECO:0000256" key="1">
    <source>
        <dbReference type="ARBA" id="ARBA00006611"/>
    </source>
</evidence>
<dbReference type="InterPro" id="IPR001482">
    <property type="entry name" value="T2SS/T4SS_dom"/>
</dbReference>
<dbReference type="AlphaFoldDB" id="T1BRW6"/>
<dbReference type="InterPro" id="IPR050921">
    <property type="entry name" value="T4SS_GSP_E_ATPase"/>
</dbReference>
<feature type="region of interest" description="Disordered" evidence="2">
    <location>
        <begin position="1"/>
        <end position="34"/>
    </location>
</feature>
<dbReference type="PANTHER" id="PTHR30486">
    <property type="entry name" value="TWITCHING MOTILITY PROTEIN PILT"/>
    <property type="match status" value="1"/>
</dbReference>
<reference evidence="4" key="2">
    <citation type="journal article" date="2014" name="ISME J.">
        <title>Microbial stratification in low pH oxic and suboxic macroscopic growths along an acid mine drainage.</title>
        <authorList>
            <person name="Mendez-Garcia C."/>
            <person name="Mesa V."/>
            <person name="Sprenger R.R."/>
            <person name="Richter M."/>
            <person name="Diez M.S."/>
            <person name="Solano J."/>
            <person name="Bargiela R."/>
            <person name="Golyshina O.V."/>
            <person name="Manteca A."/>
            <person name="Ramos J.L."/>
            <person name="Gallego J.R."/>
            <person name="Llorente I."/>
            <person name="Martins Dos Santos V.A."/>
            <person name="Jensen O.N."/>
            <person name="Pelaez A.I."/>
            <person name="Sanchez J."/>
            <person name="Ferrer M."/>
        </authorList>
    </citation>
    <scope>NUCLEOTIDE SEQUENCE</scope>
</reference>
<organism evidence="4">
    <name type="scientific">mine drainage metagenome</name>
    <dbReference type="NCBI Taxonomy" id="410659"/>
    <lineage>
        <taxon>unclassified sequences</taxon>
        <taxon>metagenomes</taxon>
        <taxon>ecological metagenomes</taxon>
    </lineage>
</organism>
<dbReference type="Pfam" id="PF00437">
    <property type="entry name" value="T2SSE"/>
    <property type="match status" value="1"/>
</dbReference>
<protein>
    <submittedName>
        <fullName evidence="4">Type II secretion system protein E</fullName>
    </submittedName>
</protein>
<comment type="caution">
    <text evidence="4">The sequence shown here is derived from an EMBL/GenBank/DDBJ whole genome shotgun (WGS) entry which is preliminary data.</text>
</comment>
<evidence type="ECO:0000256" key="2">
    <source>
        <dbReference type="SAM" id="MobiDB-lite"/>
    </source>
</evidence>
<dbReference type="InterPro" id="IPR027417">
    <property type="entry name" value="P-loop_NTPase"/>
</dbReference>
<evidence type="ECO:0000313" key="4">
    <source>
        <dbReference type="EMBL" id="EQD75621.1"/>
    </source>
</evidence>
<evidence type="ECO:0000259" key="3">
    <source>
        <dbReference type="Pfam" id="PF00437"/>
    </source>
</evidence>